<feature type="domain" description="DSBA-like thioredoxin" evidence="2">
    <location>
        <begin position="5"/>
        <end position="144"/>
    </location>
</feature>
<organism evidence="3 4">
    <name type="scientific">Rubrobacter marinus</name>
    <dbReference type="NCBI Taxonomy" id="2653852"/>
    <lineage>
        <taxon>Bacteria</taxon>
        <taxon>Bacillati</taxon>
        <taxon>Actinomycetota</taxon>
        <taxon>Rubrobacteria</taxon>
        <taxon>Rubrobacterales</taxon>
        <taxon>Rubrobacteraceae</taxon>
        <taxon>Rubrobacter</taxon>
    </lineage>
</organism>
<evidence type="ECO:0000259" key="2">
    <source>
        <dbReference type="Pfam" id="PF01323"/>
    </source>
</evidence>
<feature type="region of interest" description="Disordered" evidence="1">
    <location>
        <begin position="122"/>
        <end position="146"/>
    </location>
</feature>
<accession>A0A6G8Q026</accession>
<dbReference type="PANTHER" id="PTHR42943:SF2">
    <property type="entry name" value="GLUTATHIONE S-TRANSFERASE KAPPA 1"/>
    <property type="match status" value="1"/>
</dbReference>
<keyword evidence="3" id="KW-0413">Isomerase</keyword>
<keyword evidence="4" id="KW-1185">Reference proteome</keyword>
<protein>
    <submittedName>
        <fullName evidence="3">2-hydroxychromene-2-carboxylate isomerase</fullName>
    </submittedName>
</protein>
<reference evidence="3 4" key="1">
    <citation type="submission" date="2019-10" db="EMBL/GenBank/DDBJ databases">
        <title>Rubrobacter sp nov SCSIO 52915 isolated from a deep-sea sediment in the South China Sea.</title>
        <authorList>
            <person name="Chen R.W."/>
        </authorList>
    </citation>
    <scope>NUCLEOTIDE SEQUENCE [LARGE SCALE GENOMIC DNA]</scope>
    <source>
        <strain evidence="3 4">SCSIO 52915</strain>
    </source>
</reference>
<dbReference type="GO" id="GO:0004602">
    <property type="term" value="F:glutathione peroxidase activity"/>
    <property type="evidence" value="ECO:0007669"/>
    <property type="project" value="TreeGrafter"/>
</dbReference>
<name>A0A6G8Q026_9ACTN</name>
<dbReference type="GO" id="GO:0006749">
    <property type="term" value="P:glutathione metabolic process"/>
    <property type="evidence" value="ECO:0007669"/>
    <property type="project" value="TreeGrafter"/>
</dbReference>
<evidence type="ECO:0000313" key="3">
    <source>
        <dbReference type="EMBL" id="QIN79833.1"/>
    </source>
</evidence>
<dbReference type="SUPFAM" id="SSF52833">
    <property type="entry name" value="Thioredoxin-like"/>
    <property type="match status" value="1"/>
</dbReference>
<evidence type="ECO:0000313" key="4">
    <source>
        <dbReference type="Proteomes" id="UP000502706"/>
    </source>
</evidence>
<sequence>MKRMEFYYDLVSPYSYLAYGEAGRVAGEAGAEVVLRPVLLGALHKAAGIKAPIETPAKGRYQARDIRRWAGRYGLPMRFPEPFPFRTLKTMRAAVWCAGRGSLEAFTREAFALFWEEDGAPKGLEASDEDGPLREVARRVGLDPRS</sequence>
<dbReference type="KEGG" id="rmar:GBA65_16305"/>
<dbReference type="Pfam" id="PF01323">
    <property type="entry name" value="DSBA"/>
    <property type="match status" value="1"/>
</dbReference>
<dbReference type="InterPro" id="IPR036249">
    <property type="entry name" value="Thioredoxin-like_sf"/>
</dbReference>
<dbReference type="GO" id="GO:0004364">
    <property type="term" value="F:glutathione transferase activity"/>
    <property type="evidence" value="ECO:0007669"/>
    <property type="project" value="TreeGrafter"/>
</dbReference>
<feature type="compositionally biased region" description="Basic and acidic residues" evidence="1">
    <location>
        <begin position="131"/>
        <end position="146"/>
    </location>
</feature>
<dbReference type="Gene3D" id="3.40.30.10">
    <property type="entry name" value="Glutaredoxin"/>
    <property type="match status" value="1"/>
</dbReference>
<dbReference type="PANTHER" id="PTHR42943">
    <property type="entry name" value="GLUTATHIONE S-TRANSFERASE KAPPA"/>
    <property type="match status" value="1"/>
</dbReference>
<dbReference type="GO" id="GO:0016853">
    <property type="term" value="F:isomerase activity"/>
    <property type="evidence" value="ECO:0007669"/>
    <property type="project" value="UniProtKB-KW"/>
</dbReference>
<dbReference type="InterPro" id="IPR051924">
    <property type="entry name" value="GST_Kappa/NadH"/>
</dbReference>
<dbReference type="InterPro" id="IPR001853">
    <property type="entry name" value="DSBA-like_thioredoxin_dom"/>
</dbReference>
<dbReference type="Proteomes" id="UP000502706">
    <property type="component" value="Chromosome"/>
</dbReference>
<dbReference type="AlphaFoldDB" id="A0A6G8Q026"/>
<evidence type="ECO:0000256" key="1">
    <source>
        <dbReference type="SAM" id="MobiDB-lite"/>
    </source>
</evidence>
<gene>
    <name evidence="3" type="ORF">GBA65_16305</name>
</gene>
<dbReference type="EMBL" id="CP045121">
    <property type="protein sequence ID" value="QIN79833.1"/>
    <property type="molecule type" value="Genomic_DNA"/>
</dbReference>
<proteinExistence type="predicted"/>